<comment type="caution">
    <text evidence="1">The sequence shown here is derived from an EMBL/GenBank/DDBJ whole genome shotgun (WGS) entry which is preliminary data.</text>
</comment>
<protein>
    <submittedName>
        <fullName evidence="1">Uncharacterized protein</fullName>
    </submittedName>
</protein>
<organism evidence="1 2">
    <name type="scientific">Trichinella zimbabwensis</name>
    <dbReference type="NCBI Taxonomy" id="268475"/>
    <lineage>
        <taxon>Eukaryota</taxon>
        <taxon>Metazoa</taxon>
        <taxon>Ecdysozoa</taxon>
        <taxon>Nematoda</taxon>
        <taxon>Enoplea</taxon>
        <taxon>Dorylaimia</taxon>
        <taxon>Trichinellida</taxon>
        <taxon>Trichinellidae</taxon>
        <taxon>Trichinella</taxon>
    </lineage>
</organism>
<sequence length="84" mass="9850">MSQTLNMNKEGRLIISAVNSTLSPQLRQKTTFQLYRLRKQTWPGEKRRTTLVANNIQKQASTTQSQIDWLELLSLYVFRSFSCR</sequence>
<gene>
    <name evidence="1" type="ORF">T11_15656</name>
</gene>
<name>A0A0V1HYB3_9BILA</name>
<accession>A0A0V1HYB3</accession>
<proteinExistence type="predicted"/>
<dbReference type="EMBL" id="JYDP01000016">
    <property type="protein sequence ID" value="KRZ15694.1"/>
    <property type="molecule type" value="Genomic_DNA"/>
</dbReference>
<keyword evidence="2" id="KW-1185">Reference proteome</keyword>
<reference evidence="1 2" key="1">
    <citation type="submission" date="2015-01" db="EMBL/GenBank/DDBJ databases">
        <title>Evolution of Trichinella species and genotypes.</title>
        <authorList>
            <person name="Korhonen P.K."/>
            <person name="Edoardo P."/>
            <person name="Giuseppe L.R."/>
            <person name="Gasser R.B."/>
        </authorList>
    </citation>
    <scope>NUCLEOTIDE SEQUENCE [LARGE SCALE GENOMIC DNA]</scope>
    <source>
        <strain evidence="1">ISS1029</strain>
    </source>
</reference>
<evidence type="ECO:0000313" key="2">
    <source>
        <dbReference type="Proteomes" id="UP000055024"/>
    </source>
</evidence>
<dbReference type="Proteomes" id="UP000055024">
    <property type="component" value="Unassembled WGS sequence"/>
</dbReference>
<evidence type="ECO:0000313" key="1">
    <source>
        <dbReference type="EMBL" id="KRZ15694.1"/>
    </source>
</evidence>
<dbReference type="AlphaFoldDB" id="A0A0V1HYB3"/>